<comment type="caution">
    <text evidence="1">The sequence shown here is derived from an EMBL/GenBank/DDBJ whole genome shotgun (WGS) entry which is preliminary data.</text>
</comment>
<proteinExistence type="predicted"/>
<dbReference type="AlphaFoldDB" id="A0A2U1FA70"/>
<dbReference type="OrthoDB" id="2989229at2"/>
<sequence>MADGLAEFEDERTLTRDLLWFLDMTTGPDGQRLSFDERMDEVRERYPSDHYVIRALDLGMPERVGAVERATAWLSSAGLDHV</sequence>
<reference evidence="1 2" key="1">
    <citation type="submission" date="2018-04" db="EMBL/GenBank/DDBJ databases">
        <title>Genomic Encyclopedia of Type Strains, Phase IV (KMG-IV): sequencing the most valuable type-strain genomes for metagenomic binning, comparative biology and taxonomic classification.</title>
        <authorList>
            <person name="Goeker M."/>
        </authorList>
    </citation>
    <scope>NUCLEOTIDE SEQUENCE [LARGE SCALE GENOMIC DNA]</scope>
    <source>
        <strain evidence="1 2">DSM 45771</strain>
    </source>
</reference>
<evidence type="ECO:0000313" key="1">
    <source>
        <dbReference type="EMBL" id="PVZ09039.1"/>
    </source>
</evidence>
<keyword evidence="2" id="KW-1185">Reference proteome</keyword>
<name>A0A2U1FA70_9PSEU</name>
<gene>
    <name evidence="1" type="ORF">C8D89_107202</name>
</gene>
<accession>A0A2U1FA70</accession>
<organism evidence="1 2">
    <name type="scientific">Actinomycetospora cinnamomea</name>
    <dbReference type="NCBI Taxonomy" id="663609"/>
    <lineage>
        <taxon>Bacteria</taxon>
        <taxon>Bacillati</taxon>
        <taxon>Actinomycetota</taxon>
        <taxon>Actinomycetes</taxon>
        <taxon>Pseudonocardiales</taxon>
        <taxon>Pseudonocardiaceae</taxon>
        <taxon>Actinomycetospora</taxon>
    </lineage>
</organism>
<dbReference type="EMBL" id="QEKW01000007">
    <property type="protein sequence ID" value="PVZ09039.1"/>
    <property type="molecule type" value="Genomic_DNA"/>
</dbReference>
<dbReference type="RefSeq" id="WP_116709011.1">
    <property type="nucleotide sequence ID" value="NZ_QEKW01000007.1"/>
</dbReference>
<protein>
    <submittedName>
        <fullName evidence="1">Uncharacterized protein</fullName>
    </submittedName>
</protein>
<evidence type="ECO:0000313" key="2">
    <source>
        <dbReference type="Proteomes" id="UP000245639"/>
    </source>
</evidence>
<dbReference type="Proteomes" id="UP000245639">
    <property type="component" value="Unassembled WGS sequence"/>
</dbReference>